<dbReference type="KEGG" id="tau:Tola_1613"/>
<evidence type="ECO:0000313" key="1">
    <source>
        <dbReference type="EMBL" id="ACQ93224.1"/>
    </source>
</evidence>
<dbReference type="Proteomes" id="UP000009073">
    <property type="component" value="Chromosome"/>
</dbReference>
<gene>
    <name evidence="1" type="ordered locus">Tola_1613</name>
</gene>
<reference evidence="1 2" key="2">
    <citation type="journal article" date="2011" name="Stand. Genomic Sci.">
        <title>Complete genome sequence of Tolumonas auensis type strain (TA 4).</title>
        <authorList>
            <person name="Chertkov O."/>
            <person name="Copeland A."/>
            <person name="Lucas S."/>
            <person name="Lapidus A."/>
            <person name="Berry K.W."/>
            <person name="Detter J.C."/>
            <person name="Del Rio T.G."/>
            <person name="Hammon N."/>
            <person name="Dalin E."/>
            <person name="Tice H."/>
            <person name="Pitluck S."/>
            <person name="Richardson P."/>
            <person name="Bruce D."/>
            <person name="Goodwin L."/>
            <person name="Han C."/>
            <person name="Tapia R."/>
            <person name="Saunders E."/>
            <person name="Schmutz J."/>
            <person name="Brettin T."/>
            <person name="Larimer F."/>
            <person name="Land M."/>
            <person name="Hauser L."/>
            <person name="Spring S."/>
            <person name="Rohde M."/>
            <person name="Kyrpides N.C."/>
            <person name="Ivanova N."/>
            <person name="Goker M."/>
            <person name="Beller H.R."/>
            <person name="Klenk H.P."/>
            <person name="Woyke T."/>
        </authorList>
    </citation>
    <scope>NUCLEOTIDE SEQUENCE [LARGE SCALE GENOMIC DNA]</scope>
    <source>
        <strain evidence="2">DSM 9187 / TA4</strain>
    </source>
</reference>
<protein>
    <submittedName>
        <fullName evidence="1">Uncharacterized protein</fullName>
    </submittedName>
</protein>
<dbReference type="HOGENOM" id="CLU_336767_0_0_6"/>
<dbReference type="AlphaFoldDB" id="C4LF57"/>
<reference evidence="2" key="1">
    <citation type="submission" date="2009-05" db="EMBL/GenBank/DDBJ databases">
        <title>Complete sequence of Tolumonas auensis DSM 9187.</title>
        <authorList>
            <consortium name="US DOE Joint Genome Institute"/>
            <person name="Lucas S."/>
            <person name="Copeland A."/>
            <person name="Lapidus A."/>
            <person name="Glavina del Rio T."/>
            <person name="Tice H."/>
            <person name="Bruce D."/>
            <person name="Goodwin L."/>
            <person name="Pitluck S."/>
            <person name="Chertkov O."/>
            <person name="Brettin T."/>
            <person name="Detter J.C."/>
            <person name="Han C."/>
            <person name="Larimer F."/>
            <person name="Land M."/>
            <person name="Hauser L."/>
            <person name="Kyrpides N."/>
            <person name="Mikhailova N."/>
            <person name="Spring S."/>
            <person name="Beller H."/>
        </authorList>
    </citation>
    <scope>NUCLEOTIDE SEQUENCE [LARGE SCALE GENOMIC DNA]</scope>
    <source>
        <strain evidence="2">DSM 9187 / TA4</strain>
    </source>
</reference>
<accession>C4LF57</accession>
<keyword evidence="2" id="KW-1185">Reference proteome</keyword>
<dbReference type="eggNOG" id="COG0582">
    <property type="taxonomic scope" value="Bacteria"/>
</dbReference>
<organism evidence="1 2">
    <name type="scientific">Tolumonas auensis (strain DSM 9187 / NBRC 110442 / TA 4)</name>
    <dbReference type="NCBI Taxonomy" id="595494"/>
    <lineage>
        <taxon>Bacteria</taxon>
        <taxon>Pseudomonadati</taxon>
        <taxon>Pseudomonadota</taxon>
        <taxon>Gammaproteobacteria</taxon>
        <taxon>Aeromonadales</taxon>
        <taxon>Aeromonadaceae</taxon>
        <taxon>Tolumonas</taxon>
    </lineage>
</organism>
<evidence type="ECO:0000313" key="2">
    <source>
        <dbReference type="Proteomes" id="UP000009073"/>
    </source>
</evidence>
<dbReference type="EMBL" id="CP001616">
    <property type="protein sequence ID" value="ACQ93224.1"/>
    <property type="molecule type" value="Genomic_DNA"/>
</dbReference>
<proteinExistence type="predicted"/>
<dbReference type="OrthoDB" id="5599451at2"/>
<name>C4LF57_TOLAT</name>
<dbReference type="RefSeq" id="WP_015878695.1">
    <property type="nucleotide sequence ID" value="NC_012691.1"/>
</dbReference>
<dbReference type="STRING" id="595494.Tola_1613"/>
<sequence>MNDDTTLKILTEYFFNYTKRYQPDTERYEIDEFLSDWLDRIQAPLDARGIMIVLNNLDKYSQDATLKYRLQKEFKFPDWFFPALRYEFTSDNKIISETVYNKHMRNGWCKDNPFYAWLFSAINYSKDKNSQLLQLLFIELYYSRLTLLQDDDLSTPSKTREQEVCSATRLLFDRKNGDMAKFVQQIEPGWLADTELLARKIVVFCKSTDSNIEQKNVNYLHSVYHFLLEDWTPGGLQNRVSRFNRRVARRYNKTLRSPVQGNDNELQELLPALAEQMKSDGLEPDDMYPLQNFVQEECSCEQMRDKRETTNPARVFDPRLQRRKTIDVTAKVRRGQNVVLQNTELLKGSELARFVRYLQKLVQRSDPACLEVALICWAMLLLGKTFNDLLDLSVFDDLNELTSGLYLDEQGLGWWCFPVVYSAKPHLDDASKGLIQTQEFIYTPCPDFLLPLIRVGYTGGLKPLLNKSITAEMLQQRLKSYSDKVIEGGRVNAEKLINFMQRYCFASGCIDPVVLDFSYRLALTQTRVARSYACLDDDVRQDALLRMWQAISQDIKLADPKVALPLFFEPRAWIYNQSVGSIFTPSNDTCRQLRSALMNRLDKHKPPKNCPYEAVIQYHNSYVLYTAFLLMFATGYRAVHNPLPALSLHLKTYGLLAISDKDDADFTHARLVCVSPLLSEQLHYYEDHLRHLAELIRYRLPELAQTIDRQLRQDELLLMQHPTEAADWYKTVKNSRTVLGPLFLFRQRNDQWYPINIAPRDLINEQPVDLQLPANAGRHWLKSELIKRKVDPEWIDWQMGHWMTGQAPLAYYSAFNHVEVSMQLGVVLDEMLKEVGWKSLPSELTFTY</sequence>